<dbReference type="Gene3D" id="3.40.50.1000">
    <property type="entry name" value="HAD superfamily/HAD-like"/>
    <property type="match status" value="1"/>
</dbReference>
<dbReference type="InterPro" id="IPR051400">
    <property type="entry name" value="HAD-like_hydrolase"/>
</dbReference>
<dbReference type="InterPro" id="IPR006439">
    <property type="entry name" value="HAD-SF_hydro_IA"/>
</dbReference>
<keyword evidence="3" id="KW-0460">Magnesium</keyword>
<dbReference type="EMBL" id="CP035491">
    <property type="protein sequence ID" value="QAY74632.1"/>
    <property type="molecule type" value="Genomic_DNA"/>
</dbReference>
<organism evidence="4 5">
    <name type="scientific">Agromyces protaetiae</name>
    <dbReference type="NCBI Taxonomy" id="2509455"/>
    <lineage>
        <taxon>Bacteria</taxon>
        <taxon>Bacillati</taxon>
        <taxon>Actinomycetota</taxon>
        <taxon>Actinomycetes</taxon>
        <taxon>Micrococcales</taxon>
        <taxon>Microbacteriaceae</taxon>
        <taxon>Agromyces</taxon>
    </lineage>
</organism>
<dbReference type="SFLD" id="SFLDG01129">
    <property type="entry name" value="C1.5:_HAD__Beta-PGM__Phosphata"/>
    <property type="match status" value="1"/>
</dbReference>
<dbReference type="SFLD" id="SFLDS00003">
    <property type="entry name" value="Haloacid_Dehalogenase"/>
    <property type="match status" value="1"/>
</dbReference>
<dbReference type="RefSeq" id="WP_129192176.1">
    <property type="nucleotide sequence ID" value="NZ_CP035491.1"/>
</dbReference>
<dbReference type="PANTHER" id="PTHR46470:SF4">
    <property type="entry name" value="5-AMINO-6-(5-PHOSPHO-D-RIBITYLAMINO)URACIL PHOSPHATASE YIGB"/>
    <property type="match status" value="1"/>
</dbReference>
<accession>A0A4P6FEM2</accession>
<dbReference type="NCBIfam" id="TIGR01549">
    <property type="entry name" value="HAD-SF-IA-v1"/>
    <property type="match status" value="1"/>
</dbReference>
<dbReference type="OrthoDB" id="9810501at2"/>
<evidence type="ECO:0000313" key="4">
    <source>
        <dbReference type="EMBL" id="QAY74632.1"/>
    </source>
</evidence>
<dbReference type="InterPro" id="IPR036412">
    <property type="entry name" value="HAD-like_sf"/>
</dbReference>
<protein>
    <submittedName>
        <fullName evidence="4">HAD family hydrolase</fullName>
    </submittedName>
</protein>
<dbReference type="SUPFAM" id="SSF56784">
    <property type="entry name" value="HAD-like"/>
    <property type="match status" value="1"/>
</dbReference>
<keyword evidence="2 4" id="KW-0378">Hydrolase</keyword>
<dbReference type="GO" id="GO:0016787">
    <property type="term" value="F:hydrolase activity"/>
    <property type="evidence" value="ECO:0007669"/>
    <property type="project" value="UniProtKB-KW"/>
</dbReference>
<dbReference type="KEGG" id="agf:ET445_16120"/>
<dbReference type="PANTHER" id="PTHR46470">
    <property type="entry name" value="N-ACYLNEURAMINATE-9-PHOSPHATASE"/>
    <property type="match status" value="1"/>
</dbReference>
<dbReference type="Proteomes" id="UP000291259">
    <property type="component" value="Chromosome"/>
</dbReference>
<proteinExistence type="predicted"/>
<dbReference type="Gene3D" id="1.20.120.1600">
    <property type="match status" value="1"/>
</dbReference>
<gene>
    <name evidence="4" type="ORF">ET445_16120</name>
</gene>
<name>A0A4P6FEM2_9MICO</name>
<comment type="cofactor">
    <cofactor evidence="1">
        <name>Mg(2+)</name>
        <dbReference type="ChEBI" id="CHEBI:18420"/>
    </cofactor>
</comment>
<reference evidence="4 5" key="1">
    <citation type="submission" date="2019-01" db="EMBL/GenBank/DDBJ databases">
        <title>Genome sequencing of strain FW100M-8.</title>
        <authorList>
            <person name="Heo J."/>
            <person name="Kim S.-J."/>
            <person name="Kim J.-S."/>
            <person name="Hong S.-B."/>
            <person name="Kwon S.-W."/>
        </authorList>
    </citation>
    <scope>NUCLEOTIDE SEQUENCE [LARGE SCALE GENOMIC DNA]</scope>
    <source>
        <strain evidence="4 5">FW100M-8</strain>
    </source>
</reference>
<dbReference type="InterPro" id="IPR023214">
    <property type="entry name" value="HAD_sf"/>
</dbReference>
<evidence type="ECO:0000256" key="1">
    <source>
        <dbReference type="ARBA" id="ARBA00001946"/>
    </source>
</evidence>
<keyword evidence="5" id="KW-1185">Reference proteome</keyword>
<evidence type="ECO:0000256" key="3">
    <source>
        <dbReference type="ARBA" id="ARBA00022842"/>
    </source>
</evidence>
<dbReference type="GO" id="GO:0044281">
    <property type="term" value="P:small molecule metabolic process"/>
    <property type="evidence" value="ECO:0007669"/>
    <property type="project" value="UniProtKB-ARBA"/>
</dbReference>
<dbReference type="Pfam" id="PF00702">
    <property type="entry name" value="Hydrolase"/>
    <property type="match status" value="1"/>
</dbReference>
<sequence>MSGSAVVLFDLDDTLMAHREAVVTGIGRHMRDLAYEGDEAHAATLWHDLEEEHYHAYLAGDLTFEGQRRARARAFAAAHGDALDDESAGRWFESYFERYRESWSLHADALPAFAALEQALHGVRFGVITNGELDFQTAKLARLGLERRFDHVVASGAFGATKPDPSIFRHAVDLFAADAPVALAVYVGDRLRTDAIGAARAGLTGVWLNRHAIEPAADERAEAEASGVLEIATLAELAPLLAALA</sequence>
<dbReference type="AlphaFoldDB" id="A0A4P6FEM2"/>
<evidence type="ECO:0000256" key="2">
    <source>
        <dbReference type="ARBA" id="ARBA00022801"/>
    </source>
</evidence>
<evidence type="ECO:0000313" key="5">
    <source>
        <dbReference type="Proteomes" id="UP000291259"/>
    </source>
</evidence>